<dbReference type="GO" id="GO:0006352">
    <property type="term" value="P:DNA-templated transcription initiation"/>
    <property type="evidence" value="ECO:0007669"/>
    <property type="project" value="InterPro"/>
</dbReference>
<protein>
    <submittedName>
        <fullName evidence="8">RNA polymerase sigma factor SigM</fullName>
    </submittedName>
</protein>
<name>A0A934U728_9NOCA</name>
<dbReference type="InterPro" id="IPR007627">
    <property type="entry name" value="RNA_pol_sigma70_r2"/>
</dbReference>
<evidence type="ECO:0000259" key="6">
    <source>
        <dbReference type="Pfam" id="PF04542"/>
    </source>
</evidence>
<feature type="domain" description="RNA polymerase sigma-70 region 2" evidence="6">
    <location>
        <begin position="98"/>
        <end position="165"/>
    </location>
</feature>
<evidence type="ECO:0000256" key="2">
    <source>
        <dbReference type="ARBA" id="ARBA00023015"/>
    </source>
</evidence>
<dbReference type="GO" id="GO:0016987">
    <property type="term" value="F:sigma factor activity"/>
    <property type="evidence" value="ECO:0007669"/>
    <property type="project" value="UniProtKB-KW"/>
</dbReference>
<dbReference type="InterPro" id="IPR013249">
    <property type="entry name" value="RNA_pol_sigma70_r4_t2"/>
</dbReference>
<dbReference type="GO" id="GO:0003677">
    <property type="term" value="F:DNA binding"/>
    <property type="evidence" value="ECO:0007669"/>
    <property type="project" value="UniProtKB-KW"/>
</dbReference>
<dbReference type="NCBIfam" id="TIGR02937">
    <property type="entry name" value="sigma70-ECF"/>
    <property type="match status" value="1"/>
</dbReference>
<sequence>MVWVLSIRAPHEGGTGTPYPSSDRQRSLLVCRQGGISAFRRAWSHLNDGSRLLCSSGKSTDGVDTVGVRNPGGRGVVSTDVDLLAAHVAGDGHAFAELMRRHYDHLWQTALRTSYTREDAADALQEALLSAHRKAANFRADAAVRSWLHAIVVNACLDRIRRNKSRPTVSLTTDESDEPRDDRNHYADLEMSLVVQKALMSLPAEQRAALVAVDVEGYSVSDAAQALGVPAGTIKSRCARGRLKLAEKLDYLRDPGNRI</sequence>
<keyword evidence="2" id="KW-0805">Transcription regulation</keyword>
<dbReference type="Pfam" id="PF08281">
    <property type="entry name" value="Sigma70_r4_2"/>
    <property type="match status" value="1"/>
</dbReference>
<dbReference type="Proteomes" id="UP000655868">
    <property type="component" value="Unassembled WGS sequence"/>
</dbReference>
<dbReference type="InterPro" id="IPR036388">
    <property type="entry name" value="WH-like_DNA-bd_sf"/>
</dbReference>
<comment type="caution">
    <text evidence="8">The sequence shown here is derived from an EMBL/GenBank/DDBJ whole genome shotgun (WGS) entry which is preliminary data.</text>
</comment>
<evidence type="ECO:0000256" key="3">
    <source>
        <dbReference type="ARBA" id="ARBA00023082"/>
    </source>
</evidence>
<dbReference type="InterPro" id="IPR013325">
    <property type="entry name" value="RNA_pol_sigma_r2"/>
</dbReference>
<dbReference type="InterPro" id="IPR014284">
    <property type="entry name" value="RNA_pol_sigma-70_dom"/>
</dbReference>
<evidence type="ECO:0000259" key="7">
    <source>
        <dbReference type="Pfam" id="PF08281"/>
    </source>
</evidence>
<keyword evidence="3" id="KW-0731">Sigma factor</keyword>
<dbReference type="InterPro" id="IPR039425">
    <property type="entry name" value="RNA_pol_sigma-70-like"/>
</dbReference>
<keyword evidence="9" id="KW-1185">Reference proteome</keyword>
<dbReference type="PANTHER" id="PTHR43133">
    <property type="entry name" value="RNA POLYMERASE ECF-TYPE SIGMA FACTO"/>
    <property type="match status" value="1"/>
</dbReference>
<evidence type="ECO:0000256" key="4">
    <source>
        <dbReference type="ARBA" id="ARBA00023125"/>
    </source>
</evidence>
<dbReference type="NCBIfam" id="NF007225">
    <property type="entry name" value="PRK09643.1"/>
    <property type="match status" value="1"/>
</dbReference>
<dbReference type="SUPFAM" id="SSF88946">
    <property type="entry name" value="Sigma2 domain of RNA polymerase sigma factors"/>
    <property type="match status" value="1"/>
</dbReference>
<dbReference type="Gene3D" id="1.10.1740.10">
    <property type="match status" value="1"/>
</dbReference>
<reference evidence="8" key="1">
    <citation type="submission" date="2020-12" db="EMBL/GenBank/DDBJ databases">
        <title>Antrihabitans popcorni sp. nov. and Antrihabitans auranticaus sp. nov., isolated from a larva cave.</title>
        <authorList>
            <person name="Lee S.D."/>
            <person name="Kim I.S."/>
        </authorList>
    </citation>
    <scope>NUCLEOTIDE SEQUENCE</scope>
    <source>
        <strain evidence="8">YC3-6</strain>
    </source>
</reference>
<dbReference type="CDD" id="cd06171">
    <property type="entry name" value="Sigma70_r4"/>
    <property type="match status" value="1"/>
</dbReference>
<organism evidence="8 9">
    <name type="scientific">Antrihabitans stalagmiti</name>
    <dbReference type="NCBI Taxonomy" id="2799499"/>
    <lineage>
        <taxon>Bacteria</taxon>
        <taxon>Bacillati</taxon>
        <taxon>Actinomycetota</taxon>
        <taxon>Actinomycetes</taxon>
        <taxon>Mycobacteriales</taxon>
        <taxon>Nocardiaceae</taxon>
        <taxon>Antrihabitans</taxon>
    </lineage>
</organism>
<keyword evidence="4" id="KW-0238">DNA-binding</keyword>
<dbReference type="PANTHER" id="PTHR43133:SF50">
    <property type="entry name" value="ECF RNA POLYMERASE SIGMA FACTOR SIGM"/>
    <property type="match status" value="1"/>
</dbReference>
<evidence type="ECO:0000256" key="1">
    <source>
        <dbReference type="ARBA" id="ARBA00010641"/>
    </source>
</evidence>
<accession>A0A934U728</accession>
<evidence type="ECO:0000313" key="9">
    <source>
        <dbReference type="Proteomes" id="UP000655868"/>
    </source>
</evidence>
<dbReference type="InterPro" id="IPR013324">
    <property type="entry name" value="RNA_pol_sigma_r3/r4-like"/>
</dbReference>
<proteinExistence type="inferred from homology"/>
<gene>
    <name evidence="8" type="primary">sigM</name>
    <name evidence="8" type="ORF">JGU71_27160</name>
</gene>
<dbReference type="EMBL" id="JAEMNV010000012">
    <property type="protein sequence ID" value="MBJ8342573.1"/>
    <property type="molecule type" value="Genomic_DNA"/>
</dbReference>
<keyword evidence="5" id="KW-0804">Transcription</keyword>
<dbReference type="SUPFAM" id="SSF88659">
    <property type="entry name" value="Sigma3 and sigma4 domains of RNA polymerase sigma factors"/>
    <property type="match status" value="1"/>
</dbReference>
<comment type="similarity">
    <text evidence="1">Belongs to the sigma-70 factor family. ECF subfamily.</text>
</comment>
<dbReference type="Gene3D" id="1.10.10.10">
    <property type="entry name" value="Winged helix-like DNA-binding domain superfamily/Winged helix DNA-binding domain"/>
    <property type="match status" value="1"/>
</dbReference>
<dbReference type="AlphaFoldDB" id="A0A934U728"/>
<feature type="domain" description="RNA polymerase sigma factor 70 region 4 type 2" evidence="7">
    <location>
        <begin position="194"/>
        <end position="245"/>
    </location>
</feature>
<evidence type="ECO:0000256" key="5">
    <source>
        <dbReference type="ARBA" id="ARBA00023163"/>
    </source>
</evidence>
<dbReference type="Pfam" id="PF04542">
    <property type="entry name" value="Sigma70_r2"/>
    <property type="match status" value="1"/>
</dbReference>
<evidence type="ECO:0000313" key="8">
    <source>
        <dbReference type="EMBL" id="MBJ8342573.1"/>
    </source>
</evidence>